<sequence length="249" mass="26689">MNHLYPSVFLLIGLASCQQKQPDTVTTSTDSLVSKASIIQSASETPGPSPENFLVIPGLQVGSVNASATEASLIALLGQANVTRDTIYVAEGNYEIGTTLFKNTADQAQILWADKRRFARPETVMLRPAHDQDGNLLPGTAGSATQWITDKGIKLGMSLQDVEKLNGRAFSVYGFGWDYGGLTSGWKGGALEEKDGKSFIGVGFGVPESLTGQQEKLYESLLGDQEFLSSNPAMHTLNPTVQNLTVSFK</sequence>
<protein>
    <submittedName>
        <fullName evidence="1">Uncharacterized protein</fullName>
    </submittedName>
</protein>
<comment type="caution">
    <text evidence="1">The sequence shown here is derived from an EMBL/GenBank/DDBJ whole genome shotgun (WGS) entry which is preliminary data.</text>
</comment>
<evidence type="ECO:0000313" key="1">
    <source>
        <dbReference type="EMBL" id="MBO0948914.1"/>
    </source>
</evidence>
<dbReference type="Proteomes" id="UP000664628">
    <property type="component" value="Unassembled WGS sequence"/>
</dbReference>
<keyword evidence="2" id="KW-1185">Reference proteome</keyword>
<organism evidence="1 2">
    <name type="scientific">Fibrella forsythiae</name>
    <dbReference type="NCBI Taxonomy" id="2817061"/>
    <lineage>
        <taxon>Bacteria</taxon>
        <taxon>Pseudomonadati</taxon>
        <taxon>Bacteroidota</taxon>
        <taxon>Cytophagia</taxon>
        <taxon>Cytophagales</taxon>
        <taxon>Spirosomataceae</taxon>
        <taxon>Fibrella</taxon>
    </lineage>
</organism>
<evidence type="ECO:0000313" key="2">
    <source>
        <dbReference type="Proteomes" id="UP000664628"/>
    </source>
</evidence>
<proteinExistence type="predicted"/>
<gene>
    <name evidence="1" type="ORF">J2I46_10000</name>
</gene>
<dbReference type="EMBL" id="JAFMYW010000002">
    <property type="protein sequence ID" value="MBO0948914.1"/>
    <property type="molecule type" value="Genomic_DNA"/>
</dbReference>
<accession>A0ABS3JI42</accession>
<reference evidence="1 2" key="1">
    <citation type="submission" date="2021-03" db="EMBL/GenBank/DDBJ databases">
        <title>Fibrella sp. HMF5405 genome sequencing and assembly.</title>
        <authorList>
            <person name="Kang H."/>
            <person name="Kim H."/>
            <person name="Bae S."/>
            <person name="Joh K."/>
        </authorList>
    </citation>
    <scope>NUCLEOTIDE SEQUENCE [LARGE SCALE GENOMIC DNA]</scope>
    <source>
        <strain evidence="1 2">HMF5405</strain>
    </source>
</reference>
<name>A0ABS3JI42_9BACT</name>
<dbReference type="RefSeq" id="WP_207328857.1">
    <property type="nucleotide sequence ID" value="NZ_JAFMYW010000002.1"/>
</dbReference>